<dbReference type="OMA" id="METRVAF"/>
<keyword evidence="1" id="KW-0175">Coiled coil</keyword>
<feature type="region of interest" description="Disordered" evidence="2">
    <location>
        <begin position="1"/>
        <end position="59"/>
    </location>
</feature>
<accession>G5A6G4</accession>
<dbReference type="RefSeq" id="XP_009535552.1">
    <property type="nucleotide sequence ID" value="XM_009537257.1"/>
</dbReference>
<dbReference type="InParanoid" id="G5A6G4"/>
<gene>
    <name evidence="3" type="ORF">PHYSODRAFT_339330</name>
</gene>
<dbReference type="KEGG" id="psoj:PHYSODRAFT_339330"/>
<evidence type="ECO:0000313" key="4">
    <source>
        <dbReference type="Proteomes" id="UP000002640"/>
    </source>
</evidence>
<dbReference type="Proteomes" id="UP000002640">
    <property type="component" value="Unassembled WGS sequence"/>
</dbReference>
<protein>
    <submittedName>
        <fullName evidence="3">Uncharacterized protein</fullName>
    </submittedName>
</protein>
<name>G5A6G4_PHYSP</name>
<feature type="compositionally biased region" description="Polar residues" evidence="2">
    <location>
        <begin position="13"/>
        <end position="22"/>
    </location>
</feature>
<reference evidence="3 4" key="1">
    <citation type="journal article" date="2006" name="Science">
        <title>Phytophthora genome sequences uncover evolutionary origins and mechanisms of pathogenesis.</title>
        <authorList>
            <person name="Tyler B.M."/>
            <person name="Tripathy S."/>
            <person name="Zhang X."/>
            <person name="Dehal P."/>
            <person name="Jiang R.H."/>
            <person name="Aerts A."/>
            <person name="Arredondo F.D."/>
            <person name="Baxter L."/>
            <person name="Bensasson D."/>
            <person name="Beynon J.L."/>
            <person name="Chapman J."/>
            <person name="Damasceno C.M."/>
            <person name="Dorrance A.E."/>
            <person name="Dou D."/>
            <person name="Dickerman A.W."/>
            <person name="Dubchak I.L."/>
            <person name="Garbelotto M."/>
            <person name="Gijzen M."/>
            <person name="Gordon S.G."/>
            <person name="Govers F."/>
            <person name="Grunwald N.J."/>
            <person name="Huang W."/>
            <person name="Ivors K.L."/>
            <person name="Jones R.W."/>
            <person name="Kamoun S."/>
            <person name="Krampis K."/>
            <person name="Lamour K.H."/>
            <person name="Lee M.K."/>
            <person name="McDonald W.H."/>
            <person name="Medina M."/>
            <person name="Meijer H.J."/>
            <person name="Nordberg E.K."/>
            <person name="Maclean D.J."/>
            <person name="Ospina-Giraldo M.D."/>
            <person name="Morris P.F."/>
            <person name="Phuntumart V."/>
            <person name="Putnam N.H."/>
            <person name="Rash S."/>
            <person name="Rose J.K."/>
            <person name="Sakihama Y."/>
            <person name="Salamov A.A."/>
            <person name="Savidor A."/>
            <person name="Scheuring C.F."/>
            <person name="Smith B.M."/>
            <person name="Sobral B.W."/>
            <person name="Terry A."/>
            <person name="Torto-Alalibo T.A."/>
            <person name="Win J."/>
            <person name="Xu Z."/>
            <person name="Zhang H."/>
            <person name="Grigoriev I.V."/>
            <person name="Rokhsar D.S."/>
            <person name="Boore J.L."/>
        </authorList>
    </citation>
    <scope>NUCLEOTIDE SEQUENCE [LARGE SCALE GENOMIC DNA]</scope>
    <source>
        <strain evidence="3 4">P6497</strain>
    </source>
</reference>
<dbReference type="GeneID" id="20647731"/>
<evidence type="ECO:0000256" key="2">
    <source>
        <dbReference type="SAM" id="MobiDB-lite"/>
    </source>
</evidence>
<evidence type="ECO:0000256" key="1">
    <source>
        <dbReference type="SAM" id="Coils"/>
    </source>
</evidence>
<dbReference type="AlphaFoldDB" id="G5A6G4"/>
<dbReference type="EMBL" id="JH159160">
    <property type="protein sequence ID" value="EGZ08919.1"/>
    <property type="molecule type" value="Genomic_DNA"/>
</dbReference>
<keyword evidence="4" id="KW-1185">Reference proteome</keyword>
<feature type="coiled-coil region" evidence="1">
    <location>
        <begin position="68"/>
        <end position="125"/>
    </location>
</feature>
<dbReference type="SMR" id="G5A6G4"/>
<evidence type="ECO:0000313" key="3">
    <source>
        <dbReference type="EMBL" id="EGZ08919.1"/>
    </source>
</evidence>
<proteinExistence type="predicted"/>
<organism evidence="3 4">
    <name type="scientific">Phytophthora sojae (strain P6497)</name>
    <name type="common">Soybean stem and root rot agent</name>
    <name type="synonym">Phytophthora megasperma f. sp. glycines</name>
    <dbReference type="NCBI Taxonomy" id="1094619"/>
    <lineage>
        <taxon>Eukaryota</taxon>
        <taxon>Sar</taxon>
        <taxon>Stramenopiles</taxon>
        <taxon>Oomycota</taxon>
        <taxon>Peronosporomycetes</taxon>
        <taxon>Peronosporales</taxon>
        <taxon>Peronosporaceae</taxon>
        <taxon>Phytophthora</taxon>
    </lineage>
</organism>
<sequence length="281" mass="31208">MSELDSLAHLDQGSLQRSSTDSRLALKSVGSRPAEPAKKRKTTRMEGPVLPKAPTKKTPSWLRRKQELGALRQQIQAMETRVAFLQLQRERAGPSQAPHKWEAAVLTEQQRLKAAQDENEELRFRLRAFGELSSQLEATIASATSSTALAGINVPPQLHISAGSFDTLESKLNAQFQDAQVIFDEFKPPTLPFDATVASNAVWHLVELDCPPQTQFTQIIRQSENSNSNTIQSRCILQLGEGRFLITDIRAAMKRLVAPDGCVMLAESSTMWSVYRGNEVQ</sequence>